<dbReference type="InterPro" id="IPR005677">
    <property type="entry name" value="Fum_hydII"/>
</dbReference>
<dbReference type="GO" id="GO:0006108">
    <property type="term" value="P:malate metabolic process"/>
    <property type="evidence" value="ECO:0007669"/>
    <property type="project" value="TreeGrafter"/>
</dbReference>
<dbReference type="PANTHER" id="PTHR11444:SF1">
    <property type="entry name" value="FUMARATE HYDRATASE, MITOCHONDRIAL"/>
    <property type="match status" value="1"/>
</dbReference>
<dbReference type="Proteomes" id="UP000019488">
    <property type="component" value="Unassembled WGS sequence"/>
</dbReference>
<dbReference type="GO" id="GO:0006106">
    <property type="term" value="P:fumarate metabolic process"/>
    <property type="evidence" value="ECO:0007669"/>
    <property type="project" value="InterPro"/>
</dbReference>
<accession>X0PAF8</accession>
<evidence type="ECO:0000313" key="3">
    <source>
        <dbReference type="Proteomes" id="UP000019488"/>
    </source>
</evidence>
<dbReference type="SUPFAM" id="SSF48557">
    <property type="entry name" value="L-aspartase-like"/>
    <property type="match status" value="1"/>
</dbReference>
<dbReference type="PANTHER" id="PTHR11444">
    <property type="entry name" value="ASPARTATEAMMONIA/ARGININOSUCCINATE/ADENYLOSUCCINATE LYASE"/>
    <property type="match status" value="1"/>
</dbReference>
<dbReference type="InterPro" id="IPR008948">
    <property type="entry name" value="L-Aspartase-like"/>
</dbReference>
<dbReference type="Gene3D" id="1.10.275.10">
    <property type="entry name" value="Fumarase/aspartase (N-terminal domain)"/>
    <property type="match status" value="1"/>
</dbReference>
<evidence type="ECO:0000256" key="1">
    <source>
        <dbReference type="ARBA" id="ARBA00023239"/>
    </source>
</evidence>
<dbReference type="AlphaFoldDB" id="X0PAF8"/>
<evidence type="ECO:0000313" key="2">
    <source>
        <dbReference type="EMBL" id="GAF36484.1"/>
    </source>
</evidence>
<reference evidence="2" key="1">
    <citation type="journal article" date="2014" name="Genome Announc.">
        <title>Draft Genome Sequences of Two Lactobacillus Strains, L. farraginis JCM 14108T and L. composti JCM 14202T, Isolated from Compost of Distilled Shochu Residue.</title>
        <authorList>
            <person name="Yuki M."/>
            <person name="Oshima K."/>
            <person name="Suda W."/>
            <person name="Kitahara M."/>
            <person name="Kitamura K."/>
            <person name="Iida T."/>
            <person name="Hattori M."/>
            <person name="Ohkuma M."/>
        </authorList>
    </citation>
    <scope>NUCLEOTIDE SEQUENCE [LARGE SCALE GENOMIC DNA]</scope>
    <source>
        <strain evidence="2">JCM 14108</strain>
    </source>
</reference>
<name>X0PAF8_9LACO</name>
<dbReference type="GO" id="GO:0006099">
    <property type="term" value="P:tricarboxylic acid cycle"/>
    <property type="evidence" value="ECO:0007669"/>
    <property type="project" value="TreeGrafter"/>
</dbReference>
<sequence>MSNKDVRVEEDTLGPVEIPAKALWGPQTERSRNNFPTGQFMPLPIIKALLQIKKAAAQANAEEGALSRIKVI</sequence>
<organism evidence="2 3">
    <name type="scientific">Lentilactobacillus farraginis DSM 18382 = JCM 14108</name>
    <dbReference type="NCBI Taxonomy" id="1423743"/>
    <lineage>
        <taxon>Bacteria</taxon>
        <taxon>Bacillati</taxon>
        <taxon>Bacillota</taxon>
        <taxon>Bacilli</taxon>
        <taxon>Lactobacillales</taxon>
        <taxon>Lactobacillaceae</taxon>
        <taxon>Lentilactobacillus</taxon>
    </lineage>
</organism>
<protein>
    <submittedName>
        <fullName evidence="2">Fumarate hydratase class II</fullName>
    </submittedName>
</protein>
<dbReference type="InterPro" id="IPR024083">
    <property type="entry name" value="Fumarase/histidase_N"/>
</dbReference>
<dbReference type="GO" id="GO:0004333">
    <property type="term" value="F:fumarate hydratase activity"/>
    <property type="evidence" value="ECO:0007669"/>
    <property type="project" value="InterPro"/>
</dbReference>
<dbReference type="EMBL" id="BAKI01000012">
    <property type="protein sequence ID" value="GAF36484.1"/>
    <property type="molecule type" value="Genomic_DNA"/>
</dbReference>
<proteinExistence type="predicted"/>
<comment type="caution">
    <text evidence="2">The sequence shown here is derived from an EMBL/GenBank/DDBJ whole genome shotgun (WGS) entry which is preliminary data.</text>
</comment>
<gene>
    <name evidence="2" type="ORF">JCM14108_1453</name>
</gene>
<keyword evidence="1" id="KW-0456">Lyase</keyword>